<dbReference type="EMBL" id="CP121196">
    <property type="protein sequence ID" value="XBH18764.1"/>
    <property type="molecule type" value="Genomic_DNA"/>
</dbReference>
<protein>
    <submittedName>
        <fullName evidence="2">VWA domain-containing protein</fullName>
    </submittedName>
</protein>
<reference evidence="2" key="1">
    <citation type="submission" date="2023-03" db="EMBL/GenBank/DDBJ databases">
        <title>Edaphobacter sp.</title>
        <authorList>
            <person name="Huber K.J."/>
            <person name="Papendorf J."/>
            <person name="Pilke C."/>
            <person name="Bunk B."/>
            <person name="Sproeer C."/>
            <person name="Pester M."/>
        </authorList>
    </citation>
    <scope>NUCLEOTIDE SEQUENCE</scope>
    <source>
        <strain evidence="2">DSM 110680</strain>
    </source>
</reference>
<proteinExistence type="predicted"/>
<name>A0AAU7DM52_9BACT</name>
<gene>
    <name evidence="2" type="ORF">P8935_05485</name>
</gene>
<dbReference type="RefSeq" id="WP_348263982.1">
    <property type="nucleotide sequence ID" value="NZ_CP121196.1"/>
</dbReference>
<dbReference type="AlphaFoldDB" id="A0AAU7DM52"/>
<accession>A0AAU7DM52</accession>
<evidence type="ECO:0000313" key="2">
    <source>
        <dbReference type="EMBL" id="XBH18764.1"/>
    </source>
</evidence>
<evidence type="ECO:0000256" key="1">
    <source>
        <dbReference type="SAM" id="MobiDB-lite"/>
    </source>
</evidence>
<sequence>MGPCNGRLFAVVFLILFPIPVLTAESRQDVSEGPSLKVTSTLVTLDVTVFDKNGQPVVSGLSKDDFKITENKQPQRTFSFEPAQLHISDARASSLKGNSPKDNRDDRIPLTVFVLDRLNSTVDEFAQLREAVRTFLSRQEDQLSSPTEMLVIGNDSLEMVQGFTRSRDDLLFALDHVETVLPFKLMHSDFDGERAHQSIDALEQIAVQNKGLPGRKNVIWVGPGGPNLDRAAYGTVLDSWQPYIHAAVNLLVNARVSLFVIYPGMKTSSQLIAADSPGAAAENFSSSRDHDIGNNNPHTGDINFPLFSRETGGALFYDRNDLDQEIVKSTEIGTHYYTLTYQPSDKSADGKFREIHVTLRDPNLRAVTKSGYFATDRRTPVDPQQVLQMNVIEAARSTIPFETLKLHISDVLRRPESHMAQFIVHVMPRNLGWLPTPDGKKTANRVLAVISLSDKREILASKLEKMTLHSAANDPNSLSEEVLVRLTALVPPKTHEIRIVLESVDEGRMGTADLGRKTIDAAPARPPSNGSPGAGS</sequence>
<dbReference type="NCBIfam" id="TIGR03436">
    <property type="entry name" value="acidobact_VWFA"/>
    <property type="match status" value="1"/>
</dbReference>
<organism evidence="2">
    <name type="scientific">Telmatobacter sp. DSM 110680</name>
    <dbReference type="NCBI Taxonomy" id="3036704"/>
    <lineage>
        <taxon>Bacteria</taxon>
        <taxon>Pseudomonadati</taxon>
        <taxon>Acidobacteriota</taxon>
        <taxon>Terriglobia</taxon>
        <taxon>Terriglobales</taxon>
        <taxon>Acidobacteriaceae</taxon>
        <taxon>Telmatobacter</taxon>
    </lineage>
</organism>
<dbReference type="InterPro" id="IPR017802">
    <property type="entry name" value="VWFA-rel_acidobac-type"/>
</dbReference>
<feature type="region of interest" description="Disordered" evidence="1">
    <location>
        <begin position="512"/>
        <end position="536"/>
    </location>
</feature>